<evidence type="ECO:0000313" key="3">
    <source>
        <dbReference type="Proteomes" id="UP000554482"/>
    </source>
</evidence>
<organism evidence="2 3">
    <name type="scientific">Thalictrum thalictroides</name>
    <name type="common">Rue-anemone</name>
    <name type="synonym">Anemone thalictroides</name>
    <dbReference type="NCBI Taxonomy" id="46969"/>
    <lineage>
        <taxon>Eukaryota</taxon>
        <taxon>Viridiplantae</taxon>
        <taxon>Streptophyta</taxon>
        <taxon>Embryophyta</taxon>
        <taxon>Tracheophyta</taxon>
        <taxon>Spermatophyta</taxon>
        <taxon>Magnoliopsida</taxon>
        <taxon>Ranunculales</taxon>
        <taxon>Ranunculaceae</taxon>
        <taxon>Thalictroideae</taxon>
        <taxon>Thalictrum</taxon>
    </lineage>
</organism>
<accession>A0A7J6X8R6</accession>
<keyword evidence="3" id="KW-1185">Reference proteome</keyword>
<gene>
    <name evidence="2" type="ORF">FRX31_005644</name>
</gene>
<proteinExistence type="predicted"/>
<dbReference type="AlphaFoldDB" id="A0A7J6X8R6"/>
<name>A0A7J6X8R6_THATH</name>
<feature type="compositionally biased region" description="Basic and acidic residues" evidence="1">
    <location>
        <begin position="10"/>
        <end position="20"/>
    </location>
</feature>
<protein>
    <submittedName>
        <fullName evidence="2">Uncharacterized protein</fullName>
    </submittedName>
</protein>
<sequence length="79" mass="8345">MANTRSQSVRSRDASPHAVHEVQSNAVVDAVLPTSNIVVGVVIPTSKNGLVNHVGDAYDASRPLVSDRLANSNCSCIYL</sequence>
<feature type="region of interest" description="Disordered" evidence="1">
    <location>
        <begin position="1"/>
        <end position="20"/>
    </location>
</feature>
<dbReference type="EMBL" id="JABWDY010004985">
    <property type="protein sequence ID" value="KAF5204772.1"/>
    <property type="molecule type" value="Genomic_DNA"/>
</dbReference>
<dbReference type="Proteomes" id="UP000554482">
    <property type="component" value="Unassembled WGS sequence"/>
</dbReference>
<evidence type="ECO:0000313" key="2">
    <source>
        <dbReference type="EMBL" id="KAF5204772.1"/>
    </source>
</evidence>
<comment type="caution">
    <text evidence="2">The sequence shown here is derived from an EMBL/GenBank/DDBJ whole genome shotgun (WGS) entry which is preliminary data.</text>
</comment>
<reference evidence="2 3" key="1">
    <citation type="submission" date="2020-06" db="EMBL/GenBank/DDBJ databases">
        <title>Transcriptomic and genomic resources for Thalictrum thalictroides and T. hernandezii: Facilitating candidate gene discovery in an emerging model plant lineage.</title>
        <authorList>
            <person name="Arias T."/>
            <person name="Riano-Pachon D.M."/>
            <person name="Di Stilio V.S."/>
        </authorList>
    </citation>
    <scope>NUCLEOTIDE SEQUENCE [LARGE SCALE GENOMIC DNA]</scope>
    <source>
        <strain evidence="3">cv. WT478/WT964</strain>
        <tissue evidence="2">Leaves</tissue>
    </source>
</reference>
<evidence type="ECO:0000256" key="1">
    <source>
        <dbReference type="SAM" id="MobiDB-lite"/>
    </source>
</evidence>